<sequence>MATLYLAIFLLVFCGIIWQTDGACNVSCTTDYISTLNCSCSGSDKTLSCEIQANCSDAMGSTDGRCVIRPPHQWCTIQPDNFFLIANPDTICILKVKQDNQQTNSEEYTSNVVPLDQMIKPQQPVNLTLTKNNKEFNLSWEMAYKEYENVDLFGYLMYRVRLRPKDIMNKEHFKVYNVGEDRRYQEIQCDVLTAGKVYAVDVQASVNPQMKNLDGETKWSEWSTSVECTCPLPEPDFTGPYDPLWYVLMLPFVLGLFGFFGMCYRGLLKKPCLFQYIPDPHDFFKPLYHTYQGDFKKWVGPVFTFSSFDVLEKSAPLQVLSEKQQAAAPLQRPLLRNQGSGGSSQGDWSLLSLMNPDLSKRYFLGGSSLGLTHSGGHISMDTVTVSGQEGAMSDFQEVIRNAVVIPDEAEDPEPDSRQNSEGQGFDDWQLQANDAENGEGLSLDSFSSNEHSDYGYPQIGLDLDTIDSGFLESDCSSPVSSECEGGERMDTALLGGTVGTHSNYVKQWVAFMPASGENSNSM</sequence>
<dbReference type="PANTHER" id="PTHR23037">
    <property type="entry name" value="CYTOKINE RECEPTOR"/>
    <property type="match status" value="1"/>
</dbReference>
<organism evidence="9 10">
    <name type="scientific">Pangasianodon hypophthalmus</name>
    <name type="common">Striped catfish</name>
    <name type="synonym">Helicophagus hypophthalmus</name>
    <dbReference type="NCBI Taxonomy" id="310915"/>
    <lineage>
        <taxon>Eukaryota</taxon>
        <taxon>Metazoa</taxon>
        <taxon>Chordata</taxon>
        <taxon>Craniata</taxon>
        <taxon>Vertebrata</taxon>
        <taxon>Euteleostomi</taxon>
        <taxon>Actinopterygii</taxon>
        <taxon>Neopterygii</taxon>
        <taxon>Teleostei</taxon>
        <taxon>Ostariophysi</taxon>
        <taxon>Siluriformes</taxon>
        <taxon>Pangasiidae</taxon>
        <taxon>Pangasianodon</taxon>
    </lineage>
</organism>
<evidence type="ECO:0008006" key="11">
    <source>
        <dbReference type="Google" id="ProtNLM"/>
    </source>
</evidence>
<gene>
    <name evidence="9" type="ORF">PHYPO_G00136720</name>
</gene>
<evidence type="ECO:0000256" key="4">
    <source>
        <dbReference type="ARBA" id="ARBA00022989"/>
    </source>
</evidence>
<keyword evidence="10" id="KW-1185">Reference proteome</keyword>
<dbReference type="OrthoDB" id="8939865at2759"/>
<evidence type="ECO:0000256" key="1">
    <source>
        <dbReference type="ARBA" id="ARBA00004167"/>
    </source>
</evidence>
<feature type="transmembrane region" description="Helical" evidence="7">
    <location>
        <begin position="244"/>
        <end position="264"/>
    </location>
</feature>
<evidence type="ECO:0000256" key="5">
    <source>
        <dbReference type="ARBA" id="ARBA00023136"/>
    </source>
</evidence>
<dbReference type="InterPro" id="IPR036116">
    <property type="entry name" value="FN3_sf"/>
</dbReference>
<dbReference type="EMBL" id="VFJC01000024">
    <property type="protein sequence ID" value="KAB5531073.1"/>
    <property type="molecule type" value="Genomic_DNA"/>
</dbReference>
<dbReference type="AlphaFoldDB" id="A0A5N5KL24"/>
<feature type="chain" id="PRO_5024438055" description="Fibronectin type-III domain-containing protein" evidence="8">
    <location>
        <begin position="23"/>
        <end position="522"/>
    </location>
</feature>
<accession>A0A5N5KL24</accession>
<dbReference type="Gene3D" id="2.60.40.10">
    <property type="entry name" value="Immunoglobulins"/>
    <property type="match status" value="1"/>
</dbReference>
<name>A0A5N5KL24_PANHP</name>
<proteinExistence type="predicted"/>
<comment type="caution">
    <text evidence="9">The sequence shown here is derived from an EMBL/GenBank/DDBJ whole genome shotgun (WGS) entry which is preliminary data.</text>
</comment>
<evidence type="ECO:0000313" key="10">
    <source>
        <dbReference type="Proteomes" id="UP000327468"/>
    </source>
</evidence>
<evidence type="ECO:0000313" key="9">
    <source>
        <dbReference type="EMBL" id="KAB5531073.1"/>
    </source>
</evidence>
<reference evidence="9 10" key="1">
    <citation type="submission" date="2019-06" db="EMBL/GenBank/DDBJ databases">
        <title>A chromosome-scale genome assembly of the striped catfish, Pangasianodon hypophthalmus.</title>
        <authorList>
            <person name="Wen M."/>
            <person name="Zahm M."/>
            <person name="Roques C."/>
            <person name="Cabau C."/>
            <person name="Klopp C."/>
            <person name="Donnadieu C."/>
            <person name="Jouanno E."/>
            <person name="Avarre J.-C."/>
            <person name="Campet M."/>
            <person name="Ha T.T.T."/>
            <person name="Dugue R."/>
            <person name="Lampietro C."/>
            <person name="Louis A."/>
            <person name="Herpin A."/>
            <person name="Echchiki A."/>
            <person name="Berthelot C."/>
            <person name="Parey E."/>
            <person name="Roest-Crollius H."/>
            <person name="Braasch I."/>
            <person name="Postlethwait J."/>
            <person name="Bobe J."/>
            <person name="Montfort J."/>
            <person name="Bouchez O."/>
            <person name="Begum T."/>
            <person name="Schartl M."/>
            <person name="Guiguen Y."/>
        </authorList>
    </citation>
    <scope>NUCLEOTIDE SEQUENCE [LARGE SCALE GENOMIC DNA]</scope>
    <source>
        <strain evidence="9 10">Indonesia</strain>
        <tissue evidence="9">Blood</tissue>
    </source>
</reference>
<dbReference type="Proteomes" id="UP000327468">
    <property type="component" value="Chromosome 23"/>
</dbReference>
<evidence type="ECO:0000256" key="7">
    <source>
        <dbReference type="SAM" id="Phobius"/>
    </source>
</evidence>
<keyword evidence="3 8" id="KW-0732">Signal</keyword>
<comment type="subcellular location">
    <subcellularLocation>
        <location evidence="1">Membrane</location>
        <topology evidence="1">Single-pass membrane protein</topology>
    </subcellularLocation>
</comment>
<dbReference type="PANTHER" id="PTHR23037:SF36">
    <property type="entry name" value="INTERLEUKIN 21 RECEPTOR, TANDEM DUPLICATE 1"/>
    <property type="match status" value="1"/>
</dbReference>
<evidence type="ECO:0000256" key="8">
    <source>
        <dbReference type="SAM" id="SignalP"/>
    </source>
</evidence>
<keyword evidence="6" id="KW-0675">Receptor</keyword>
<evidence type="ECO:0000256" key="3">
    <source>
        <dbReference type="ARBA" id="ARBA00022729"/>
    </source>
</evidence>
<dbReference type="InterPro" id="IPR013783">
    <property type="entry name" value="Ig-like_fold"/>
</dbReference>
<dbReference type="GO" id="GO:0004896">
    <property type="term" value="F:cytokine receptor activity"/>
    <property type="evidence" value="ECO:0007669"/>
    <property type="project" value="TreeGrafter"/>
</dbReference>
<evidence type="ECO:0000256" key="6">
    <source>
        <dbReference type="ARBA" id="ARBA00023170"/>
    </source>
</evidence>
<keyword evidence="5 7" id="KW-0472">Membrane</keyword>
<keyword evidence="2 7" id="KW-0812">Transmembrane</keyword>
<protein>
    <recommendedName>
        <fullName evidence="11">Fibronectin type-III domain-containing protein</fullName>
    </recommendedName>
</protein>
<feature type="signal peptide" evidence="8">
    <location>
        <begin position="1"/>
        <end position="22"/>
    </location>
</feature>
<evidence type="ECO:0000256" key="2">
    <source>
        <dbReference type="ARBA" id="ARBA00022692"/>
    </source>
</evidence>
<dbReference type="SUPFAM" id="SSF49265">
    <property type="entry name" value="Fibronectin type III"/>
    <property type="match status" value="1"/>
</dbReference>
<keyword evidence="4 7" id="KW-1133">Transmembrane helix</keyword>
<dbReference type="GO" id="GO:0009897">
    <property type="term" value="C:external side of plasma membrane"/>
    <property type="evidence" value="ECO:0007669"/>
    <property type="project" value="TreeGrafter"/>
</dbReference>